<name>A0A7C8YWT9_OPUST</name>
<accession>A0A7C8YWT9</accession>
<reference evidence="1" key="1">
    <citation type="journal article" date="2013" name="J. Plant Res.">
        <title>Effect of fungi and light on seed germination of three Opuntia species from semiarid lands of central Mexico.</title>
        <authorList>
            <person name="Delgado-Sanchez P."/>
            <person name="Jimenez-Bremont J.F."/>
            <person name="Guerrero-Gonzalez Mde L."/>
            <person name="Flores J."/>
        </authorList>
    </citation>
    <scope>NUCLEOTIDE SEQUENCE</scope>
    <source>
        <tissue evidence="1">Cladode</tissue>
    </source>
</reference>
<dbReference type="EMBL" id="GISG01063726">
    <property type="protein sequence ID" value="MBA4627810.1"/>
    <property type="molecule type" value="Transcribed_RNA"/>
</dbReference>
<sequence length="100" mass="11019">MIWEFASSRTTSRKPSLSMNLPLPKAFVSLLTTSIPFSICAPVLSHSALLKRTLLSNMASGSSSKCVPITFPLPRQPLPKLPALLLQKMTPNMHLTWSRT</sequence>
<evidence type="ECO:0000313" key="1">
    <source>
        <dbReference type="EMBL" id="MBA4627810.1"/>
    </source>
</evidence>
<protein>
    <submittedName>
        <fullName evidence="1">Uncharacterized protein</fullName>
    </submittedName>
</protein>
<organism evidence="1">
    <name type="scientific">Opuntia streptacantha</name>
    <name type="common">Prickly pear cactus</name>
    <name type="synonym">Opuntia cardona</name>
    <dbReference type="NCBI Taxonomy" id="393608"/>
    <lineage>
        <taxon>Eukaryota</taxon>
        <taxon>Viridiplantae</taxon>
        <taxon>Streptophyta</taxon>
        <taxon>Embryophyta</taxon>
        <taxon>Tracheophyta</taxon>
        <taxon>Spermatophyta</taxon>
        <taxon>Magnoliopsida</taxon>
        <taxon>eudicotyledons</taxon>
        <taxon>Gunneridae</taxon>
        <taxon>Pentapetalae</taxon>
        <taxon>Caryophyllales</taxon>
        <taxon>Cactineae</taxon>
        <taxon>Cactaceae</taxon>
        <taxon>Opuntioideae</taxon>
        <taxon>Opuntia</taxon>
    </lineage>
</organism>
<dbReference type="EMBL" id="GISG01063727">
    <property type="protein sequence ID" value="MBA4627811.1"/>
    <property type="molecule type" value="Transcribed_RNA"/>
</dbReference>
<dbReference type="AlphaFoldDB" id="A0A7C8YWT9"/>
<reference evidence="1" key="2">
    <citation type="submission" date="2020-07" db="EMBL/GenBank/DDBJ databases">
        <authorList>
            <person name="Vera ALvarez R."/>
            <person name="Arias-Moreno D.M."/>
            <person name="Jimenez-Jacinto V."/>
            <person name="Jimenez-Bremont J.F."/>
            <person name="Swaminathan K."/>
            <person name="Moose S.P."/>
            <person name="Guerrero-Gonzalez M.L."/>
            <person name="Marino-Ramirez L."/>
            <person name="Landsman D."/>
            <person name="Rodriguez-Kessler M."/>
            <person name="Delgado-Sanchez P."/>
        </authorList>
    </citation>
    <scope>NUCLEOTIDE SEQUENCE</scope>
    <source>
        <tissue evidence="1">Cladode</tissue>
    </source>
</reference>
<proteinExistence type="predicted"/>